<reference evidence="2" key="1">
    <citation type="submission" date="2022-11" db="UniProtKB">
        <authorList>
            <consortium name="WormBaseParasite"/>
        </authorList>
    </citation>
    <scope>IDENTIFICATION</scope>
</reference>
<evidence type="ECO:0000313" key="1">
    <source>
        <dbReference type="Proteomes" id="UP000887579"/>
    </source>
</evidence>
<protein>
    <submittedName>
        <fullName evidence="2">Brain tumor protein</fullName>
    </submittedName>
</protein>
<accession>A0AC34GLS5</accession>
<organism evidence="1 2">
    <name type="scientific">Panagrolaimus sp. ES5</name>
    <dbReference type="NCBI Taxonomy" id="591445"/>
    <lineage>
        <taxon>Eukaryota</taxon>
        <taxon>Metazoa</taxon>
        <taxon>Ecdysozoa</taxon>
        <taxon>Nematoda</taxon>
        <taxon>Chromadorea</taxon>
        <taxon>Rhabditida</taxon>
        <taxon>Tylenchina</taxon>
        <taxon>Panagrolaimomorpha</taxon>
        <taxon>Panagrolaimoidea</taxon>
        <taxon>Panagrolaimidae</taxon>
        <taxon>Panagrolaimus</taxon>
    </lineage>
</organism>
<dbReference type="WBParaSite" id="ES5_v2.g30650.t1">
    <property type="protein sequence ID" value="ES5_v2.g30650.t1"/>
    <property type="gene ID" value="ES5_v2.g30650"/>
</dbReference>
<dbReference type="Proteomes" id="UP000887579">
    <property type="component" value="Unplaced"/>
</dbReference>
<evidence type="ECO:0000313" key="2">
    <source>
        <dbReference type="WBParaSite" id="ES5_v2.g30650.t1"/>
    </source>
</evidence>
<name>A0AC34GLS5_9BILA</name>
<proteinExistence type="predicted"/>
<sequence>MWDTRSTAPAPHTPSPSFQMTNVESPNDEEKEEFEPMDITIQPPPPTTFHHSTLFRFPMGYTSKLGGFGVANGQFTEPSGIVVTAEGDIVVADTNNHRIQIFDPDCNFKFAFGEPGKRDGQLLYPNR</sequence>